<proteinExistence type="evidence at transcript level"/>
<dbReference type="SMART" id="SM00192">
    <property type="entry name" value="LDLa"/>
    <property type="match status" value="1"/>
</dbReference>
<comment type="caution">
    <text evidence="4">Lacks conserved residue(s) required for the propagation of feature annotation.</text>
</comment>
<feature type="domain" description="FZ" evidence="7">
    <location>
        <begin position="165"/>
        <end position="283"/>
    </location>
</feature>
<dbReference type="SUPFAM" id="SSF49854">
    <property type="entry name" value="Spermadhesin, CUB domain"/>
    <property type="match status" value="1"/>
</dbReference>
<feature type="disulfide bond" evidence="5">
    <location>
        <begin position="124"/>
        <end position="136"/>
    </location>
</feature>
<dbReference type="InterPro" id="IPR020067">
    <property type="entry name" value="Frizzled_dom"/>
</dbReference>
<dbReference type="Gene3D" id="1.10.2000.10">
    <property type="entry name" value="Frizzled cysteine-rich domain"/>
    <property type="match status" value="1"/>
</dbReference>
<dbReference type="InterPro" id="IPR036055">
    <property type="entry name" value="LDL_receptor-like_sf"/>
</dbReference>
<dbReference type="PROSITE" id="PS01180">
    <property type="entry name" value="CUB"/>
    <property type="match status" value="1"/>
</dbReference>
<dbReference type="Pfam" id="PF01392">
    <property type="entry name" value="Fz"/>
    <property type="match status" value="1"/>
</dbReference>
<reference evidence="8" key="1">
    <citation type="journal article" date="2014" name="Nature">
        <title>Elephant shark genome provides unique insights into gnathostome evolution.</title>
        <authorList>
            <consortium name="International Elephant Shark Genome Sequencing Consortium"/>
            <person name="Venkatesh B."/>
            <person name="Lee A.P."/>
            <person name="Ravi V."/>
            <person name="Maurya A.K."/>
            <person name="Lian M.M."/>
            <person name="Swann J.B."/>
            <person name="Ohta Y."/>
            <person name="Flajnik M.F."/>
            <person name="Sutoh Y."/>
            <person name="Kasahara M."/>
            <person name="Hoon S."/>
            <person name="Gangu V."/>
            <person name="Roy S.W."/>
            <person name="Irimia M."/>
            <person name="Korzh V."/>
            <person name="Kondrychyn I."/>
            <person name="Lim Z.W."/>
            <person name="Tay B.H."/>
            <person name="Tohari S."/>
            <person name="Kong K.W."/>
            <person name="Ho S."/>
            <person name="Lorente-Galdos B."/>
            <person name="Quilez J."/>
            <person name="Marques-Bonet T."/>
            <person name="Raney B.J."/>
            <person name="Ingham P.W."/>
            <person name="Tay A."/>
            <person name="Hillier L.W."/>
            <person name="Minx P."/>
            <person name="Boehm T."/>
            <person name="Wilson R.K."/>
            <person name="Brenner S."/>
            <person name="Warren W.C."/>
        </authorList>
    </citation>
    <scope>NUCLEOTIDE SEQUENCE</scope>
    <source>
        <tissue evidence="8">Brain</tissue>
    </source>
</reference>
<evidence type="ECO:0000256" key="5">
    <source>
        <dbReference type="PROSITE-ProRule" id="PRU00124"/>
    </source>
</evidence>
<evidence type="ECO:0000256" key="1">
    <source>
        <dbReference type="ARBA" id="ARBA00004162"/>
    </source>
</evidence>
<dbReference type="SUPFAM" id="SSF63501">
    <property type="entry name" value="Frizzled cysteine-rich domain"/>
    <property type="match status" value="1"/>
</dbReference>
<dbReference type="GO" id="GO:0005886">
    <property type="term" value="C:plasma membrane"/>
    <property type="evidence" value="ECO:0007669"/>
    <property type="project" value="UniProtKB-SubCell"/>
</dbReference>
<name>V9L831_CALMI</name>
<dbReference type="InterPro" id="IPR000859">
    <property type="entry name" value="CUB_dom"/>
</dbReference>
<dbReference type="PROSITE" id="PS50038">
    <property type="entry name" value="FZ"/>
    <property type="match status" value="1"/>
</dbReference>
<dbReference type="AlphaFoldDB" id="V9L831"/>
<dbReference type="Gene3D" id="2.60.120.290">
    <property type="entry name" value="Spermadhesin, CUB domain"/>
    <property type="match status" value="1"/>
</dbReference>
<evidence type="ECO:0000256" key="4">
    <source>
        <dbReference type="PROSITE-ProRule" id="PRU00090"/>
    </source>
</evidence>
<dbReference type="EMBL" id="JW875836">
    <property type="protein sequence ID" value="AFP08353.1"/>
    <property type="molecule type" value="mRNA"/>
</dbReference>
<evidence type="ECO:0000256" key="2">
    <source>
        <dbReference type="ARBA" id="ARBA00022737"/>
    </source>
</evidence>
<feature type="disulfide bond" evidence="5">
    <location>
        <begin position="143"/>
        <end position="158"/>
    </location>
</feature>
<dbReference type="SMART" id="SM00042">
    <property type="entry name" value="CUB"/>
    <property type="match status" value="1"/>
</dbReference>
<dbReference type="PROSITE" id="PS50068">
    <property type="entry name" value="LDLRA_2"/>
    <property type="match status" value="1"/>
</dbReference>
<dbReference type="InterPro" id="IPR035914">
    <property type="entry name" value="Sperma_CUB_dom_sf"/>
</dbReference>
<dbReference type="CDD" id="cd07066">
    <property type="entry name" value="CRD_FZ"/>
    <property type="match status" value="1"/>
</dbReference>
<feature type="domain" description="CUB" evidence="6">
    <location>
        <begin position="7"/>
        <end position="117"/>
    </location>
</feature>
<feature type="non-terminal residue" evidence="8">
    <location>
        <position position="1"/>
    </location>
</feature>
<dbReference type="FunFam" id="2.60.120.290:FF:000005">
    <property type="entry name" value="Procollagen C-endopeptidase enhancer 1"/>
    <property type="match status" value="1"/>
</dbReference>
<comment type="subcellular location">
    <subcellularLocation>
        <location evidence="1">Cell membrane</location>
        <topology evidence="1">Single-pass membrane protein</topology>
    </subcellularLocation>
</comment>
<dbReference type="Gene3D" id="4.10.400.10">
    <property type="entry name" value="Low-density Lipoprotein Receptor"/>
    <property type="match status" value="1"/>
</dbReference>
<feature type="disulfide bond" evidence="5">
    <location>
        <begin position="131"/>
        <end position="149"/>
    </location>
</feature>
<evidence type="ECO:0000256" key="3">
    <source>
        <dbReference type="ARBA" id="ARBA00023157"/>
    </source>
</evidence>
<evidence type="ECO:0000313" key="8">
    <source>
        <dbReference type="EMBL" id="AFP08353.1"/>
    </source>
</evidence>
<dbReference type="SUPFAM" id="SSF57424">
    <property type="entry name" value="LDL receptor-like module"/>
    <property type="match status" value="1"/>
</dbReference>
<sequence length="283" mass="31742">LREQPGCGGLLTAPEGSLSSPHYPELYPHGQRCVWWLSAPRGYRIRLLFLRFGFGDVCRFDFLEVHDGPSVRDGHLMGRFCGVSLPPMLTSSRPHMTVVFVAEGQSDVGFEAEFHWTEPRDERCGPEELRCGSGECRAQRWVCDGWSDCEDGSDEENCTGVTVPPYESDCEQIEVPMCQGLRYNETSFPNLWLRIADQRSAVTLLKDYTVLTQLLCYENLRALTCSIVVPMCTRAGGLVPPCQAACRAAEERCQRPLAFLGILWPFNCHLFPDSQDPVVCVTP</sequence>
<dbReference type="Pfam" id="PF00431">
    <property type="entry name" value="CUB"/>
    <property type="match status" value="1"/>
</dbReference>
<evidence type="ECO:0000259" key="7">
    <source>
        <dbReference type="PROSITE" id="PS50038"/>
    </source>
</evidence>
<keyword evidence="3 5" id="KW-1015">Disulfide bond</keyword>
<protein>
    <submittedName>
        <fullName evidence="8">Membrane frizzled-related protein-like protein</fullName>
    </submittedName>
</protein>
<dbReference type="CDD" id="cd00041">
    <property type="entry name" value="CUB"/>
    <property type="match status" value="1"/>
</dbReference>
<evidence type="ECO:0000259" key="6">
    <source>
        <dbReference type="PROSITE" id="PS01180"/>
    </source>
</evidence>
<dbReference type="SMART" id="SM00063">
    <property type="entry name" value="FRI"/>
    <property type="match status" value="1"/>
</dbReference>
<accession>V9L831</accession>
<keyword evidence="2" id="KW-0677">Repeat</keyword>
<dbReference type="Pfam" id="PF00057">
    <property type="entry name" value="Ldl_recept_a"/>
    <property type="match status" value="1"/>
</dbReference>
<dbReference type="PANTHER" id="PTHR24251">
    <property type="entry name" value="OVOCHYMASE-RELATED"/>
    <property type="match status" value="1"/>
</dbReference>
<dbReference type="InterPro" id="IPR036790">
    <property type="entry name" value="Frizzled_dom_sf"/>
</dbReference>
<dbReference type="InterPro" id="IPR002172">
    <property type="entry name" value="LDrepeatLR_classA_rpt"/>
</dbReference>
<organism evidence="8">
    <name type="scientific">Callorhinchus milii</name>
    <name type="common">Ghost shark</name>
    <dbReference type="NCBI Taxonomy" id="7868"/>
    <lineage>
        <taxon>Eukaryota</taxon>
        <taxon>Metazoa</taxon>
        <taxon>Chordata</taxon>
        <taxon>Craniata</taxon>
        <taxon>Vertebrata</taxon>
        <taxon>Chondrichthyes</taxon>
        <taxon>Holocephali</taxon>
        <taxon>Chimaeriformes</taxon>
        <taxon>Callorhinchidae</taxon>
        <taxon>Callorhinchus</taxon>
    </lineage>
</organism>
<dbReference type="CDD" id="cd00112">
    <property type="entry name" value="LDLa"/>
    <property type="match status" value="1"/>
</dbReference>